<dbReference type="InterPro" id="IPR010255">
    <property type="entry name" value="Haem_peroxidase_sf"/>
</dbReference>
<feature type="domain" description="Plant heme peroxidase family profile" evidence="22">
    <location>
        <begin position="33"/>
        <end position="305"/>
    </location>
</feature>
<evidence type="ECO:0000256" key="9">
    <source>
        <dbReference type="ARBA" id="ARBA00022723"/>
    </source>
</evidence>
<dbReference type="InterPro" id="IPR002016">
    <property type="entry name" value="Haem_peroxidase"/>
</dbReference>
<dbReference type="SUPFAM" id="SSF48113">
    <property type="entry name" value="Heme-dependent peroxidases"/>
    <property type="match status" value="1"/>
</dbReference>
<evidence type="ECO:0000256" key="21">
    <source>
        <dbReference type="RuleBase" id="RU362060"/>
    </source>
</evidence>
<feature type="active site" description="Proton acceptor" evidence="17">
    <location>
        <position position="74"/>
    </location>
</feature>
<sequence length="306" mass="33730">MINMVVGRVAIVTSFIFFLILHSSEAIIRGGNHLHVGFYSKTCPQAEIIVANAVYRAFNEDQGYAAGLIRLFFHDCFVNGCDASILLDSTPSGEPVEKKSKANGKTLRGLEVIDEIKALLEQECPGIVSCADILSFAAREAVVQSGLPSYRVPAGRRDGLSSRSADVLGNILAPSSPIDDIIQSFTRKGLTIEEMVVLLGAHSIGITHCKFFDYRLYNFSSTNTKDPSMNTEFANFLSWKCPCQGDISLDQKLASDPRTRPIVQRMAFDRITWSRKFARAMIQLGRVDVLTGSKGEIRENCRAVNQ</sequence>
<dbReference type="GO" id="GO:0006979">
    <property type="term" value="P:response to oxidative stress"/>
    <property type="evidence" value="ECO:0007669"/>
    <property type="project" value="UniProtKB-UniRule"/>
</dbReference>
<protein>
    <recommendedName>
        <fullName evidence="5 21">Peroxidase</fullName>
        <ecNumber evidence="5 21">1.11.1.7</ecNumber>
    </recommendedName>
</protein>
<comment type="cofactor">
    <cofactor evidence="18 21">
        <name>heme b</name>
        <dbReference type="ChEBI" id="CHEBI:60344"/>
    </cofactor>
    <text evidence="18 21">Binds 1 heme b (iron(II)-protoporphyrin IX) group per subunit.</text>
</comment>
<feature type="disulfide bond" evidence="20">
    <location>
        <begin position="76"/>
        <end position="81"/>
    </location>
</feature>
<dbReference type="EC" id="1.11.1.7" evidence="5 21"/>
<dbReference type="InterPro" id="IPR000823">
    <property type="entry name" value="Peroxidase_pln"/>
</dbReference>
<dbReference type="GO" id="GO:0140825">
    <property type="term" value="F:lactoperoxidase activity"/>
    <property type="evidence" value="ECO:0007669"/>
    <property type="project" value="UniProtKB-EC"/>
</dbReference>
<feature type="binding site" description="axial binding residue" evidence="18">
    <location>
        <position position="202"/>
    </location>
    <ligand>
        <name>heme b</name>
        <dbReference type="ChEBI" id="CHEBI:60344"/>
    </ligand>
    <ligandPart>
        <name>Fe</name>
        <dbReference type="ChEBI" id="CHEBI:18248"/>
    </ligandPart>
</feature>
<keyword evidence="8 21" id="KW-0349">Heme</keyword>
<feature type="disulfide bond" evidence="20">
    <location>
        <begin position="43"/>
        <end position="124"/>
    </location>
</feature>
<feature type="chain" id="PRO_5014489474" description="Peroxidase" evidence="21">
    <location>
        <begin position="27"/>
        <end position="306"/>
    </location>
</feature>
<evidence type="ECO:0000256" key="2">
    <source>
        <dbReference type="ARBA" id="ARBA00002322"/>
    </source>
</evidence>
<evidence type="ECO:0000256" key="18">
    <source>
        <dbReference type="PIRSR" id="PIRSR600823-3"/>
    </source>
</evidence>
<dbReference type="PROSITE" id="PS00436">
    <property type="entry name" value="PEROXIDASE_2"/>
    <property type="match status" value="1"/>
</dbReference>
<feature type="signal peptide" evidence="21">
    <location>
        <begin position="1"/>
        <end position="26"/>
    </location>
</feature>
<dbReference type="InterPro" id="IPR033905">
    <property type="entry name" value="Secretory_peroxidase"/>
</dbReference>
<reference evidence="23" key="1">
    <citation type="submission" date="2018-02" db="EMBL/GenBank/DDBJ databases">
        <authorList>
            <person name="Cohen D.B."/>
            <person name="Kent A.D."/>
        </authorList>
    </citation>
    <scope>NUCLEOTIDE SEQUENCE</scope>
</reference>
<feature type="binding site" evidence="18">
    <location>
        <position position="84"/>
    </location>
    <ligand>
        <name>Ca(2+)</name>
        <dbReference type="ChEBI" id="CHEBI:29108"/>
        <label>1</label>
    </ligand>
</feature>
<evidence type="ECO:0000256" key="13">
    <source>
        <dbReference type="ARBA" id="ARBA00023004"/>
    </source>
</evidence>
<evidence type="ECO:0000256" key="20">
    <source>
        <dbReference type="PIRSR" id="PIRSR600823-5"/>
    </source>
</evidence>
<accession>A0A2N9IQY4</accession>
<dbReference type="FunFam" id="1.10.520.10:FF:000006">
    <property type="entry name" value="Peroxidase"/>
    <property type="match status" value="1"/>
</dbReference>
<dbReference type="Gene3D" id="1.10.520.10">
    <property type="match status" value="2"/>
</dbReference>
<evidence type="ECO:0000256" key="11">
    <source>
        <dbReference type="ARBA" id="ARBA00022837"/>
    </source>
</evidence>
<dbReference type="PRINTS" id="PR00458">
    <property type="entry name" value="PEROXIDASE"/>
</dbReference>
<dbReference type="EMBL" id="OIVN01006159">
    <property type="protein sequence ID" value="SPD26559.1"/>
    <property type="molecule type" value="Genomic_DNA"/>
</dbReference>
<evidence type="ECO:0000313" key="23">
    <source>
        <dbReference type="EMBL" id="SPD26559.1"/>
    </source>
</evidence>
<dbReference type="PANTHER" id="PTHR31517:SF84">
    <property type="entry name" value="PEROXIDASE"/>
    <property type="match status" value="1"/>
</dbReference>
<evidence type="ECO:0000256" key="10">
    <source>
        <dbReference type="ARBA" id="ARBA00022729"/>
    </source>
</evidence>
<evidence type="ECO:0000256" key="15">
    <source>
        <dbReference type="ARBA" id="ARBA00023180"/>
    </source>
</evidence>
<keyword evidence="15" id="KW-0325">Glycoprotein</keyword>
<keyword evidence="14 20" id="KW-1015">Disulfide bond</keyword>
<evidence type="ECO:0000256" key="5">
    <source>
        <dbReference type="ARBA" id="ARBA00012313"/>
    </source>
</evidence>
<proteinExistence type="inferred from homology"/>
<evidence type="ECO:0000256" key="4">
    <source>
        <dbReference type="ARBA" id="ARBA00006873"/>
    </source>
</evidence>
<keyword evidence="9 18" id="KW-0479">Metal-binding</keyword>
<keyword evidence="10 21" id="KW-0732">Signal</keyword>
<feature type="disulfide bond" evidence="20">
    <location>
        <begin position="130"/>
        <end position="301"/>
    </location>
</feature>
<dbReference type="InterPro" id="IPR019793">
    <property type="entry name" value="Peroxidases_heam-ligand_BS"/>
</dbReference>
<dbReference type="PROSITE" id="PS50873">
    <property type="entry name" value="PEROXIDASE_4"/>
    <property type="match status" value="1"/>
</dbReference>
<feature type="site" description="Transition state stabilizer" evidence="19">
    <location>
        <position position="70"/>
    </location>
</feature>
<evidence type="ECO:0000256" key="19">
    <source>
        <dbReference type="PIRSR" id="PIRSR600823-4"/>
    </source>
</evidence>
<dbReference type="PANTHER" id="PTHR31517">
    <property type="match status" value="1"/>
</dbReference>
<keyword evidence="12 21" id="KW-0560">Oxidoreductase</keyword>
<organism evidence="23">
    <name type="scientific">Fagus sylvatica</name>
    <name type="common">Beechnut</name>
    <dbReference type="NCBI Taxonomy" id="28930"/>
    <lineage>
        <taxon>Eukaryota</taxon>
        <taxon>Viridiplantae</taxon>
        <taxon>Streptophyta</taxon>
        <taxon>Embryophyta</taxon>
        <taxon>Tracheophyta</taxon>
        <taxon>Spermatophyta</taxon>
        <taxon>Magnoliopsida</taxon>
        <taxon>eudicotyledons</taxon>
        <taxon>Gunneridae</taxon>
        <taxon>Pentapetalae</taxon>
        <taxon>rosids</taxon>
        <taxon>fabids</taxon>
        <taxon>Fagales</taxon>
        <taxon>Fagaceae</taxon>
        <taxon>Fagus</taxon>
    </lineage>
</organism>
<evidence type="ECO:0000256" key="17">
    <source>
        <dbReference type="PIRSR" id="PIRSR600823-1"/>
    </source>
</evidence>
<dbReference type="GO" id="GO:0020037">
    <property type="term" value="F:heme binding"/>
    <property type="evidence" value="ECO:0007669"/>
    <property type="project" value="UniProtKB-UniRule"/>
</dbReference>
<dbReference type="PROSITE" id="PS00435">
    <property type="entry name" value="PEROXIDASE_1"/>
    <property type="match status" value="1"/>
</dbReference>
<comment type="similarity">
    <text evidence="21">Belongs to the peroxidase family. Classical plant (class III) peroxidase subfamily.</text>
</comment>
<keyword evidence="11 18" id="KW-0106">Calcium</keyword>
<dbReference type="GO" id="GO:0046872">
    <property type="term" value="F:metal ion binding"/>
    <property type="evidence" value="ECO:0007669"/>
    <property type="project" value="UniProtKB-UniRule"/>
</dbReference>
<keyword evidence="13 18" id="KW-0408">Iron</keyword>
<evidence type="ECO:0000259" key="22">
    <source>
        <dbReference type="PROSITE" id="PS50873"/>
    </source>
</evidence>
<dbReference type="Pfam" id="PF00141">
    <property type="entry name" value="peroxidase"/>
    <property type="match status" value="1"/>
</dbReference>
<evidence type="ECO:0000256" key="14">
    <source>
        <dbReference type="ARBA" id="ARBA00023157"/>
    </source>
</evidence>
<keyword evidence="6 21" id="KW-0964">Secreted</keyword>
<comment type="subcellular location">
    <subcellularLocation>
        <location evidence="3 21">Secreted</location>
    </subcellularLocation>
</comment>
<evidence type="ECO:0000256" key="3">
    <source>
        <dbReference type="ARBA" id="ARBA00004613"/>
    </source>
</evidence>
<feature type="binding site" evidence="18">
    <location>
        <position position="80"/>
    </location>
    <ligand>
        <name>Ca(2+)</name>
        <dbReference type="ChEBI" id="CHEBI:29108"/>
        <label>1</label>
    </ligand>
</feature>
<evidence type="ECO:0000256" key="8">
    <source>
        <dbReference type="ARBA" id="ARBA00022617"/>
    </source>
</evidence>
<evidence type="ECO:0000256" key="1">
    <source>
        <dbReference type="ARBA" id="ARBA00000189"/>
    </source>
</evidence>
<keyword evidence="16 21" id="KW-0376">Hydrogen peroxide</keyword>
<keyword evidence="7 21" id="KW-0575">Peroxidase</keyword>
<evidence type="ECO:0000256" key="16">
    <source>
        <dbReference type="ARBA" id="ARBA00023324"/>
    </source>
</evidence>
<dbReference type="GO" id="GO:0042744">
    <property type="term" value="P:hydrogen peroxide catabolic process"/>
    <property type="evidence" value="ECO:0007669"/>
    <property type="project" value="UniProtKB-KW"/>
</dbReference>
<dbReference type="CDD" id="cd00693">
    <property type="entry name" value="secretory_peroxidase"/>
    <property type="match status" value="1"/>
</dbReference>
<dbReference type="GO" id="GO:0005576">
    <property type="term" value="C:extracellular region"/>
    <property type="evidence" value="ECO:0007669"/>
    <property type="project" value="UniProtKB-SubCell"/>
</dbReference>
<name>A0A2N9IQY4_FAGSY</name>
<dbReference type="AlphaFoldDB" id="A0A2N9IQY4"/>
<evidence type="ECO:0000256" key="6">
    <source>
        <dbReference type="ARBA" id="ARBA00022525"/>
    </source>
</evidence>
<feature type="binding site" evidence="18">
    <location>
        <position position="75"/>
    </location>
    <ligand>
        <name>Ca(2+)</name>
        <dbReference type="ChEBI" id="CHEBI:29108"/>
        <label>1</label>
    </ligand>
</feature>
<evidence type="ECO:0000256" key="12">
    <source>
        <dbReference type="ARBA" id="ARBA00023002"/>
    </source>
</evidence>
<dbReference type="InterPro" id="IPR019794">
    <property type="entry name" value="Peroxidases_AS"/>
</dbReference>
<feature type="binding site" evidence="18">
    <location>
        <position position="78"/>
    </location>
    <ligand>
        <name>Ca(2+)</name>
        <dbReference type="ChEBI" id="CHEBI:29108"/>
        <label>1</label>
    </ligand>
</feature>
<feature type="disulfide bond" evidence="20">
    <location>
        <begin position="209"/>
        <end position="241"/>
    </location>
</feature>
<evidence type="ECO:0000256" key="7">
    <source>
        <dbReference type="ARBA" id="ARBA00022559"/>
    </source>
</evidence>
<comment type="cofactor">
    <cofactor evidence="18 21">
        <name>Ca(2+)</name>
        <dbReference type="ChEBI" id="CHEBI:29108"/>
    </cofactor>
    <text evidence="18 21">Binds 2 calcium ions per subunit.</text>
</comment>
<feature type="binding site" evidence="18">
    <location>
        <position position="97"/>
    </location>
    <ligand>
        <name>Ca(2+)</name>
        <dbReference type="ChEBI" id="CHEBI:29108"/>
        <label>1</label>
    </ligand>
</feature>
<comment type="similarity">
    <text evidence="4">Belongs to the peroxidase family. Ascorbate peroxidase subfamily.</text>
</comment>
<dbReference type="PRINTS" id="PR00461">
    <property type="entry name" value="PLPEROXIDASE"/>
</dbReference>
<comment type="catalytic activity">
    <reaction evidence="1 21">
        <text>2 a phenolic donor + H2O2 = 2 a phenolic radical donor + 2 H2O</text>
        <dbReference type="Rhea" id="RHEA:56136"/>
        <dbReference type="ChEBI" id="CHEBI:15377"/>
        <dbReference type="ChEBI" id="CHEBI:16240"/>
        <dbReference type="ChEBI" id="CHEBI:139520"/>
        <dbReference type="ChEBI" id="CHEBI:139521"/>
        <dbReference type="EC" id="1.11.1.7"/>
    </reaction>
</comment>
<comment type="function">
    <text evidence="2">Removal of H(2)O(2), oxidation of toxic reductants, biosynthesis and degradation of lignin, suberization, auxin catabolism, response to environmental stresses such as wounding, pathogen attack and oxidative stress. These functions might be dependent on each isozyme/isoform in each plant tissue.</text>
</comment>
<gene>
    <name evidence="23" type="ORF">FSB_LOCUS54441</name>
</gene>
<dbReference type="Gene3D" id="1.10.420.10">
    <property type="entry name" value="Peroxidase, domain 2"/>
    <property type="match status" value="2"/>
</dbReference>
<feature type="binding site" evidence="18">
    <location>
        <position position="82"/>
    </location>
    <ligand>
        <name>Ca(2+)</name>
        <dbReference type="ChEBI" id="CHEBI:29108"/>
        <label>1</label>
    </ligand>
</feature>